<name>A0A9D4B9Q5_9SAUR</name>
<reference evidence="1" key="1">
    <citation type="submission" date="2021-09" db="EMBL/GenBank/DDBJ databases">
        <title>The genome of Mauremys mutica provides insights into the evolution of semi-aquatic lifestyle.</title>
        <authorList>
            <person name="Gong S."/>
            <person name="Gao Y."/>
        </authorList>
    </citation>
    <scope>NUCLEOTIDE SEQUENCE</scope>
    <source>
        <strain evidence="1">MM-2020</strain>
        <tissue evidence="1">Muscle</tissue>
    </source>
</reference>
<dbReference type="EMBL" id="JAHDVG010000463">
    <property type="protein sequence ID" value="KAH1186046.1"/>
    <property type="molecule type" value="Genomic_DNA"/>
</dbReference>
<accession>A0A9D4B9Q5</accession>
<keyword evidence="2" id="KW-1185">Reference proteome</keyword>
<comment type="caution">
    <text evidence="1">The sequence shown here is derived from an EMBL/GenBank/DDBJ whole genome shotgun (WGS) entry which is preliminary data.</text>
</comment>
<dbReference type="AlphaFoldDB" id="A0A9D4B9Q5"/>
<gene>
    <name evidence="1" type="ORF">KIL84_018795</name>
</gene>
<evidence type="ECO:0000313" key="1">
    <source>
        <dbReference type="EMBL" id="KAH1186046.1"/>
    </source>
</evidence>
<evidence type="ECO:0000313" key="2">
    <source>
        <dbReference type="Proteomes" id="UP000827986"/>
    </source>
</evidence>
<protein>
    <submittedName>
        <fullName evidence="1">Uncharacterized protein</fullName>
    </submittedName>
</protein>
<sequence length="108" mass="12432">MLDCQVWNILSKLKGFQKKIGPYFCPHSKWSKAVSLSQVILDKPYVTGGNIVQYSEECRFYKLFGVMDSSKIGAHLTEYTNRTFHSVWCKTGQLILLEAILSYRCLCK</sequence>
<proteinExistence type="predicted"/>
<dbReference type="Proteomes" id="UP000827986">
    <property type="component" value="Unassembled WGS sequence"/>
</dbReference>
<organism evidence="1 2">
    <name type="scientific">Mauremys mutica</name>
    <name type="common">yellowpond turtle</name>
    <dbReference type="NCBI Taxonomy" id="74926"/>
    <lineage>
        <taxon>Eukaryota</taxon>
        <taxon>Metazoa</taxon>
        <taxon>Chordata</taxon>
        <taxon>Craniata</taxon>
        <taxon>Vertebrata</taxon>
        <taxon>Euteleostomi</taxon>
        <taxon>Archelosauria</taxon>
        <taxon>Testudinata</taxon>
        <taxon>Testudines</taxon>
        <taxon>Cryptodira</taxon>
        <taxon>Durocryptodira</taxon>
        <taxon>Testudinoidea</taxon>
        <taxon>Geoemydidae</taxon>
        <taxon>Geoemydinae</taxon>
        <taxon>Mauremys</taxon>
    </lineage>
</organism>